<dbReference type="EC" id="3.2.1.15" evidence="6"/>
<evidence type="ECO:0000256" key="4">
    <source>
        <dbReference type="RuleBase" id="RU361169"/>
    </source>
</evidence>
<keyword evidence="5" id="KW-0732">Signal</keyword>
<evidence type="ECO:0000256" key="5">
    <source>
        <dbReference type="SAM" id="SignalP"/>
    </source>
</evidence>
<evidence type="ECO:0000256" key="1">
    <source>
        <dbReference type="ARBA" id="ARBA00008834"/>
    </source>
</evidence>
<accession>A0A1G4G5K9</accession>
<reference evidence="6 7" key="1">
    <citation type="submission" date="2016-08" db="EMBL/GenBank/DDBJ databases">
        <authorList>
            <person name="Seilhamer J.J."/>
        </authorList>
    </citation>
    <scope>NUCLEOTIDE SEQUENCE [LARGE SCALE GENOMIC DNA]</scope>
    <source>
        <strain evidence="6">ING2-E5A</strain>
    </source>
</reference>
<dbReference type="SUPFAM" id="SSF51126">
    <property type="entry name" value="Pectin lyase-like"/>
    <property type="match status" value="1"/>
</dbReference>
<dbReference type="STRING" id="1642646.ING2E5A_0909"/>
<dbReference type="Pfam" id="PF00295">
    <property type="entry name" value="Glyco_hydro_28"/>
    <property type="match status" value="1"/>
</dbReference>
<evidence type="ECO:0000256" key="2">
    <source>
        <dbReference type="ARBA" id="ARBA00022801"/>
    </source>
</evidence>
<dbReference type="InterPro" id="IPR012334">
    <property type="entry name" value="Pectin_lyas_fold"/>
</dbReference>
<dbReference type="AlphaFoldDB" id="A0A1G4G5K9"/>
<evidence type="ECO:0000256" key="3">
    <source>
        <dbReference type="ARBA" id="ARBA00023295"/>
    </source>
</evidence>
<sequence>MNKKIAIIFTALILSLTIHAKDYKASLFGIKSDGVTLNTASIQYAIDHISANGGGQLNFYVGRYLTGSFQLKPNVTIQLHEGAILVAFQSAYDYLSLNGTPALILADSVENIGITGKGVIEGHGQGVLKSISTQVEKGFLKESDLQTRPALIHFNGCNNVKLEGIILRDACGDAQVYTDCKDVTVNNITVESKALPGSKGMVISGCDGVTLGDSYFDTSGSELVSDKPSKRVTVKQSINAAGKKLQFRK</sequence>
<dbReference type="RefSeq" id="WP_071136349.1">
    <property type="nucleotide sequence ID" value="NZ_LT608328.1"/>
</dbReference>
<evidence type="ECO:0000313" key="6">
    <source>
        <dbReference type="EMBL" id="SCM56501.1"/>
    </source>
</evidence>
<dbReference type="KEGG" id="pmuc:ING2E5A_0909"/>
<feature type="chain" id="PRO_5009603813" evidence="5">
    <location>
        <begin position="21"/>
        <end position="249"/>
    </location>
</feature>
<dbReference type="InterPro" id="IPR000743">
    <property type="entry name" value="Glyco_hydro_28"/>
</dbReference>
<dbReference type="InterPro" id="IPR051801">
    <property type="entry name" value="GH28_Enzymes"/>
</dbReference>
<dbReference type="EMBL" id="LT608328">
    <property type="protein sequence ID" value="SCM56501.1"/>
    <property type="molecule type" value="Genomic_DNA"/>
</dbReference>
<dbReference type="Proteomes" id="UP000178485">
    <property type="component" value="Chromosome i"/>
</dbReference>
<proteinExistence type="inferred from homology"/>
<keyword evidence="2 4" id="KW-0378">Hydrolase</keyword>
<dbReference type="GO" id="GO:0004650">
    <property type="term" value="F:polygalacturonase activity"/>
    <property type="evidence" value="ECO:0007669"/>
    <property type="project" value="UniProtKB-EC"/>
</dbReference>
<dbReference type="PANTHER" id="PTHR31339">
    <property type="entry name" value="PECTIN LYASE-RELATED"/>
    <property type="match status" value="1"/>
</dbReference>
<dbReference type="Gene3D" id="2.160.20.10">
    <property type="entry name" value="Single-stranded right-handed beta-helix, Pectin lyase-like"/>
    <property type="match status" value="1"/>
</dbReference>
<dbReference type="InterPro" id="IPR011050">
    <property type="entry name" value="Pectin_lyase_fold/virulence"/>
</dbReference>
<name>A0A1G4G5K9_9BACT</name>
<evidence type="ECO:0000313" key="7">
    <source>
        <dbReference type="Proteomes" id="UP000178485"/>
    </source>
</evidence>
<comment type="similarity">
    <text evidence="1 4">Belongs to the glycosyl hydrolase 28 family.</text>
</comment>
<protein>
    <submittedName>
        <fullName evidence="6">Putative polygalacturonase</fullName>
        <ecNumber evidence="6">3.2.1.15</ecNumber>
    </submittedName>
</protein>
<keyword evidence="3 4" id="KW-0326">Glycosidase</keyword>
<feature type="signal peptide" evidence="5">
    <location>
        <begin position="1"/>
        <end position="20"/>
    </location>
</feature>
<dbReference type="GO" id="GO:0005975">
    <property type="term" value="P:carbohydrate metabolic process"/>
    <property type="evidence" value="ECO:0007669"/>
    <property type="project" value="InterPro"/>
</dbReference>
<organism evidence="6 7">
    <name type="scientific">Petrimonas mucosa</name>
    <dbReference type="NCBI Taxonomy" id="1642646"/>
    <lineage>
        <taxon>Bacteria</taxon>
        <taxon>Pseudomonadati</taxon>
        <taxon>Bacteroidota</taxon>
        <taxon>Bacteroidia</taxon>
        <taxon>Bacteroidales</taxon>
        <taxon>Dysgonomonadaceae</taxon>
        <taxon>Petrimonas</taxon>
    </lineage>
</organism>
<keyword evidence="7" id="KW-1185">Reference proteome</keyword>
<dbReference type="PANTHER" id="PTHR31339:SF9">
    <property type="entry name" value="PLASMIN AND FIBRONECTIN-BINDING PROTEIN A"/>
    <property type="match status" value="1"/>
</dbReference>
<gene>
    <name evidence="6" type="ORF">ING2E5A_0909</name>
</gene>